<reference evidence="4 5" key="2">
    <citation type="journal article" date="2010" name="Nature">
        <title>Comparative genomics reveals mobile pathogenicity chromosomes in Fusarium.</title>
        <authorList>
            <person name="Ma L.J."/>
            <person name="van der Does H.C."/>
            <person name="Borkovich K.A."/>
            <person name="Coleman J.J."/>
            <person name="Daboussi M.J."/>
            <person name="Di Pietro A."/>
            <person name="Dufresne M."/>
            <person name="Freitag M."/>
            <person name="Grabherr M."/>
            <person name="Henrissat B."/>
            <person name="Houterman P.M."/>
            <person name="Kang S."/>
            <person name="Shim W.B."/>
            <person name="Woloshuk C."/>
            <person name="Xie X."/>
            <person name="Xu J.R."/>
            <person name="Antoniw J."/>
            <person name="Baker S.E."/>
            <person name="Bluhm B.H."/>
            <person name="Breakspear A."/>
            <person name="Brown D.W."/>
            <person name="Butchko R.A."/>
            <person name="Chapman S."/>
            <person name="Coulson R."/>
            <person name="Coutinho P.M."/>
            <person name="Danchin E.G."/>
            <person name="Diener A."/>
            <person name="Gale L.R."/>
            <person name="Gardiner D.M."/>
            <person name="Goff S."/>
            <person name="Hammond-Kosack K.E."/>
            <person name="Hilburn K."/>
            <person name="Hua-Van A."/>
            <person name="Jonkers W."/>
            <person name="Kazan K."/>
            <person name="Kodira C.D."/>
            <person name="Koehrsen M."/>
            <person name="Kumar L."/>
            <person name="Lee Y.H."/>
            <person name="Li L."/>
            <person name="Manners J.M."/>
            <person name="Miranda-Saavedra D."/>
            <person name="Mukherjee M."/>
            <person name="Park G."/>
            <person name="Park J."/>
            <person name="Park S.Y."/>
            <person name="Proctor R.H."/>
            <person name="Regev A."/>
            <person name="Ruiz-Roldan M.C."/>
            <person name="Sain D."/>
            <person name="Sakthikumar S."/>
            <person name="Sykes S."/>
            <person name="Schwartz D.C."/>
            <person name="Turgeon B.G."/>
            <person name="Wapinski I."/>
            <person name="Yoder O."/>
            <person name="Young S."/>
            <person name="Zeng Q."/>
            <person name="Zhou S."/>
            <person name="Galagan J."/>
            <person name="Cuomo C.A."/>
            <person name="Kistler H.C."/>
            <person name="Rep M."/>
        </authorList>
    </citation>
    <scope>GENOME REANNOTATION</scope>
    <source>
        <strain evidence="5">ATCC MYA-4620 / CBS 123657 / FGSC 9075 / NRRL 31084 / PH-1</strain>
        <strain evidence="4">PH-1 / ATCC MYA-4620 / FGSC 9075 / NRRL 31084</strain>
    </source>
</reference>
<feature type="transmembrane region" description="Helical" evidence="1">
    <location>
        <begin position="12"/>
        <end position="31"/>
    </location>
</feature>
<proteinExistence type="predicted"/>
<organism evidence="3 5">
    <name type="scientific">Gibberella zeae (strain ATCC MYA-4620 / CBS 123657 / FGSC 9075 / NRRL 31084 / PH-1)</name>
    <name type="common">Wheat head blight fungus</name>
    <name type="synonym">Fusarium graminearum</name>
    <dbReference type="NCBI Taxonomy" id="229533"/>
    <lineage>
        <taxon>Eukaryota</taxon>
        <taxon>Fungi</taxon>
        <taxon>Dikarya</taxon>
        <taxon>Ascomycota</taxon>
        <taxon>Pezizomycotina</taxon>
        <taxon>Sordariomycetes</taxon>
        <taxon>Hypocreomycetidae</taxon>
        <taxon>Hypocreales</taxon>
        <taxon>Nectriaceae</taxon>
        <taxon>Fusarium</taxon>
    </lineage>
</organism>
<sequence>MAITDRIHPVYTLWFLWVDPVLTLIGMWVNFFDHNLAMQAFFIDYPLDTHFAPYLYQIGGMGTSYLILQCTLLRYSHDVNIWKMFQGCLLPADFTMFTAIYLGLKMEGNLAFSSWRWEDWFSVVVTGICTVLRFGFVLGVGVRDTNGRAKKAYYYVFGKFCRSRAEFMSPQLYEIFTTRNDGLISISQCSMGKQIFSLSLPGGTHRPTLITT</sequence>
<feature type="transmembrane region" description="Helical" evidence="1">
    <location>
        <begin position="84"/>
        <end position="104"/>
    </location>
</feature>
<accession>A0A0E0S336</accession>
<dbReference type="Proteomes" id="UP000070720">
    <property type="component" value="Chromosome 2"/>
</dbReference>
<dbReference type="Pfam" id="PF24803">
    <property type="entry name" value="DUF7704"/>
    <property type="match status" value="1"/>
</dbReference>
<protein>
    <submittedName>
        <fullName evidence="3">Chromosome 2, complete genome</fullName>
    </submittedName>
</protein>
<dbReference type="VEuPathDB" id="FungiDB:FGRAMPH1_01G12215"/>
<reference evidence="4 5" key="1">
    <citation type="journal article" date="2007" name="Science">
        <title>The Fusarium graminearum genome reveals a link between localized polymorphism and pathogen specialization.</title>
        <authorList>
            <person name="Cuomo C.A."/>
            <person name="Gueldener U."/>
            <person name="Xu J.-R."/>
            <person name="Trail F."/>
            <person name="Turgeon B.G."/>
            <person name="Di Pietro A."/>
            <person name="Walton J.D."/>
            <person name="Ma L.-J."/>
            <person name="Baker S.E."/>
            <person name="Rep M."/>
            <person name="Adam G."/>
            <person name="Antoniw J."/>
            <person name="Baldwin T."/>
            <person name="Calvo S.E."/>
            <person name="Chang Y.-L."/>
            <person name="DeCaprio D."/>
            <person name="Gale L.R."/>
            <person name="Gnerre S."/>
            <person name="Goswami R.S."/>
            <person name="Hammond-Kosack K."/>
            <person name="Harris L.J."/>
            <person name="Hilburn K."/>
            <person name="Kennell J.C."/>
            <person name="Kroken S."/>
            <person name="Magnuson J.K."/>
            <person name="Mannhaupt G."/>
            <person name="Mauceli E.W."/>
            <person name="Mewes H.-W."/>
            <person name="Mitterbauer R."/>
            <person name="Muehlbauer G."/>
            <person name="Muensterkoetter M."/>
            <person name="Nelson D."/>
            <person name="O'Donnell K."/>
            <person name="Ouellet T."/>
            <person name="Qi W."/>
            <person name="Quesneville H."/>
            <person name="Roncero M.I.G."/>
            <person name="Seong K.-Y."/>
            <person name="Tetko I.V."/>
            <person name="Urban M."/>
            <person name="Waalwijk C."/>
            <person name="Ward T.J."/>
            <person name="Yao J."/>
            <person name="Birren B.W."/>
            <person name="Kistler H.C."/>
        </authorList>
    </citation>
    <scope>NUCLEOTIDE SEQUENCE [LARGE SCALE GENOMIC DNA]</scope>
    <source>
        <strain evidence="5">ATCC MYA-4620 / CBS 123657 / FGSC 9075 / NRRL 31084 / PH-1</strain>
        <strain evidence="4">PH-1 / ATCC MYA-4620 / FGSC 9075 / NRRL 31084</strain>
    </source>
</reference>
<name>A0A098DIY7_GIBZE</name>
<dbReference type="InParanoid" id="A0A098DIY7"/>
<evidence type="ECO:0000313" key="4">
    <source>
        <dbReference type="EnsemblFungi" id="CEF77911"/>
    </source>
</evidence>
<evidence type="ECO:0000313" key="5">
    <source>
        <dbReference type="Proteomes" id="UP000070720"/>
    </source>
</evidence>
<gene>
    <name evidence="4" type="primary">FG03167.1</name>
    <name evidence="3" type="ORF">FGRAMPH1_01T12215</name>
</gene>
<evidence type="ECO:0000259" key="2">
    <source>
        <dbReference type="Pfam" id="PF24803"/>
    </source>
</evidence>
<evidence type="ECO:0000256" key="1">
    <source>
        <dbReference type="SAM" id="Phobius"/>
    </source>
</evidence>
<keyword evidence="5" id="KW-1185">Reference proteome</keyword>
<dbReference type="EnsemblFungi" id="CEF77911">
    <property type="protein sequence ID" value="CEF77911"/>
    <property type="gene ID" value="FGRRES_03167_M"/>
</dbReference>
<keyword evidence="1" id="KW-0472">Membrane</keyword>
<dbReference type="EMBL" id="HG970333">
    <property type="protein sequence ID" value="CEF77911.1"/>
    <property type="molecule type" value="Genomic_DNA"/>
</dbReference>
<reference evidence="3 5" key="3">
    <citation type="journal article" date="2015" name="BMC Genomics">
        <title>The completed genome sequence of the pathogenic ascomycete fungus Fusarium graminearum.</title>
        <authorList>
            <person name="King R."/>
            <person name="Urban M."/>
            <person name="Hammond-Kosack M.C."/>
            <person name="Hassani-Pak K."/>
            <person name="Hammond-Kosack K.E."/>
        </authorList>
    </citation>
    <scope>NUCLEOTIDE SEQUENCE [LARGE SCALE GENOMIC DNA]</scope>
    <source>
        <strain evidence="5">ATCC MYA-4620 / CBS 123657 / FGSC 9075 / NRRL 31084 / PH-1</strain>
        <strain evidence="3">PH-1</strain>
    </source>
</reference>
<feature type="transmembrane region" description="Helical" evidence="1">
    <location>
        <begin position="120"/>
        <end position="142"/>
    </location>
</feature>
<reference evidence="4" key="4">
    <citation type="submission" date="2017-01" db="UniProtKB">
        <authorList>
            <consortium name="EnsemblFungi"/>
        </authorList>
    </citation>
    <scope>IDENTIFICATION</scope>
    <source>
        <strain evidence="4">PH-1 / ATCC MYA-4620 / FGSC 9075 / NRRL 31084</strain>
    </source>
</reference>
<dbReference type="PANTHER" id="PTHR37019:SF1">
    <property type="entry name" value="EXPERA DOMAIN-CONTAINING PROTEIN"/>
    <property type="match status" value="1"/>
</dbReference>
<dbReference type="eggNOG" id="ENOG502SV8Y">
    <property type="taxonomic scope" value="Eukaryota"/>
</dbReference>
<feature type="transmembrane region" description="Helical" evidence="1">
    <location>
        <begin position="51"/>
        <end position="72"/>
    </location>
</feature>
<keyword evidence="1" id="KW-0812">Transmembrane</keyword>
<dbReference type="PANTHER" id="PTHR37019">
    <property type="entry name" value="CHROMOSOME 1, WHOLE GENOME SHOTGUN SEQUENCE"/>
    <property type="match status" value="1"/>
</dbReference>
<feature type="domain" description="DUF7704" evidence="2">
    <location>
        <begin position="7"/>
        <end position="141"/>
    </location>
</feature>
<evidence type="ECO:0000313" key="3">
    <source>
        <dbReference type="EMBL" id="CEF77911.1"/>
    </source>
</evidence>
<accession>A0A098DIY7</accession>
<dbReference type="InterPro" id="IPR056121">
    <property type="entry name" value="DUF7704"/>
</dbReference>
<dbReference type="AlphaFoldDB" id="A0A098DIY7"/>
<keyword evidence="1" id="KW-1133">Transmembrane helix</keyword>